<dbReference type="KEGG" id="vg:30523144"/>
<reference evidence="1 2" key="1">
    <citation type="submission" date="2016-11" db="EMBL/GenBank/DDBJ databases">
        <authorList>
            <consortium name="Urmite Genomes"/>
        </authorList>
    </citation>
    <scope>NUCLEOTIDE SEQUENCE [LARGE SCALE GENOMIC DNA]</scope>
    <source>
        <strain evidence="1 2">A11</strain>
    </source>
</reference>
<evidence type="ECO:0000313" key="2">
    <source>
        <dbReference type="Proteomes" id="UP000201465"/>
    </source>
</evidence>
<keyword evidence="2" id="KW-1185">Reference proteome</keyword>
<organism evidence="1 2">
    <name type="scientific">Cedratvirus A11</name>
    <dbReference type="NCBI Taxonomy" id="1903266"/>
    <lineage>
        <taxon>Viruses</taxon>
        <taxon>Pithoviruses</taxon>
        <taxon>Orthocedratvirinae</taxon>
        <taxon>Alphacedratvirus</taxon>
        <taxon>Alphacedratvirus aljazairmassiliense</taxon>
    </lineage>
</organism>
<name>A0A1M7XU96_9VIRU</name>
<accession>A0A1M7XU96</accession>
<sequence>MAELRIIPTFHLRGIVPVQILKKYKEGNFPSFPENKVNVSVTNIRVLPKLSSDNSEENFIFVDKSGTKNVYTTTNHASFQTWKDRKCVTPEAPCAWCRHPVGEKALFMPISIIGNNLYLGDVPTCNYNCCYSELKRELGTSFITRDPLYRDSEHILKYLFYSEHPEDKLVSAPDWRLLDINGGPLSYEEFSKGARYARGINIIVPVKVCYSKN</sequence>
<dbReference type="OrthoDB" id="12066at10239"/>
<dbReference type="EMBL" id="LT671577">
    <property type="protein sequence ID" value="SHO33261.1"/>
    <property type="molecule type" value="Genomic_DNA"/>
</dbReference>
<gene>
    <name evidence="1" type="ORF">BQ3484_193</name>
</gene>
<proteinExistence type="predicted"/>
<dbReference type="RefSeq" id="YP_009329133.1">
    <property type="nucleotide sequence ID" value="NC_032108.1"/>
</dbReference>
<dbReference type="GeneID" id="30523144"/>
<evidence type="ECO:0000313" key="1">
    <source>
        <dbReference type="EMBL" id="SHO33261.1"/>
    </source>
</evidence>
<dbReference type="Proteomes" id="UP000201465">
    <property type="component" value="Segment"/>
</dbReference>
<protein>
    <submittedName>
        <fullName evidence="1">Uncharacterized protein</fullName>
    </submittedName>
</protein>